<evidence type="ECO:0000259" key="14">
    <source>
        <dbReference type="PROSITE" id="PS51217"/>
    </source>
</evidence>
<dbReference type="GO" id="GO:0000725">
    <property type="term" value="P:recombinational repair"/>
    <property type="evidence" value="ECO:0007669"/>
    <property type="project" value="TreeGrafter"/>
</dbReference>
<evidence type="ECO:0000256" key="9">
    <source>
        <dbReference type="ARBA" id="ARBA00034808"/>
    </source>
</evidence>
<reference evidence="15 16" key="1">
    <citation type="submission" date="2020-05" db="EMBL/GenBank/DDBJ databases">
        <title>Characterization of novel class B3 metallo-beta-lactamase from novel Pseudomonas species.</title>
        <authorList>
            <person name="Yamada K."/>
            <person name="Aoki K."/>
            <person name="Ishii Y."/>
        </authorList>
    </citation>
    <scope>NUCLEOTIDE SEQUENCE [LARGE SCALE GENOMIC DNA]</scope>
    <source>
        <strain evidence="15 16">TUM18999</strain>
    </source>
</reference>
<dbReference type="PANTHER" id="PTHR11070:SF2">
    <property type="entry name" value="ATP-DEPENDENT DNA HELICASE SRS2"/>
    <property type="match status" value="1"/>
</dbReference>
<dbReference type="Pfam" id="PF13361">
    <property type="entry name" value="UvrD_C"/>
    <property type="match status" value="1"/>
</dbReference>
<dbReference type="InterPro" id="IPR014016">
    <property type="entry name" value="UvrD-like_ATP-bd"/>
</dbReference>
<keyword evidence="4 12" id="KW-0347">Helicase</keyword>
<dbReference type="InterPro" id="IPR013986">
    <property type="entry name" value="DExx_box_DNA_helicase_dom_sf"/>
</dbReference>
<comment type="catalytic activity">
    <reaction evidence="11">
        <text>ATP + H2O = ADP + phosphate + H(+)</text>
        <dbReference type="Rhea" id="RHEA:13065"/>
        <dbReference type="ChEBI" id="CHEBI:15377"/>
        <dbReference type="ChEBI" id="CHEBI:15378"/>
        <dbReference type="ChEBI" id="CHEBI:30616"/>
        <dbReference type="ChEBI" id="CHEBI:43474"/>
        <dbReference type="ChEBI" id="CHEBI:456216"/>
        <dbReference type="EC" id="5.6.2.4"/>
    </reaction>
</comment>
<dbReference type="KEGG" id="ptw:TUM18999_02940"/>
<comment type="catalytic activity">
    <reaction evidence="8">
        <text>Couples ATP hydrolysis with the unwinding of duplex DNA by translocating in the 3'-5' direction.</text>
        <dbReference type="EC" id="5.6.2.4"/>
    </reaction>
</comment>
<evidence type="ECO:0000256" key="11">
    <source>
        <dbReference type="ARBA" id="ARBA00048988"/>
    </source>
</evidence>
<dbReference type="InterPro" id="IPR014017">
    <property type="entry name" value="DNA_helicase_UvrD-like_C"/>
</dbReference>
<keyword evidence="7" id="KW-0413">Isomerase</keyword>
<evidence type="ECO:0000259" key="13">
    <source>
        <dbReference type="PROSITE" id="PS51198"/>
    </source>
</evidence>
<evidence type="ECO:0000256" key="2">
    <source>
        <dbReference type="ARBA" id="ARBA00022741"/>
    </source>
</evidence>
<evidence type="ECO:0000313" key="16">
    <source>
        <dbReference type="Proteomes" id="UP000509383"/>
    </source>
</evidence>
<sequence length="674" mass="76093">MGNKIVNLLVQHGLLPEARIESKDHLRTKIAREAFTHVFKAINGSNVAPDKEQVDGFISFLMLVKSSTNRPEEVFERYSYGSIAKGYPEAFHLFESRRAQLKIRFFEDQLYDPVKLMLRRPLAQRYVQNRVDHLIVDEAQDMNGIQIELLKILAGDRAQVMLVGDEDQAIYDWRGAEPDYLIRGFEQDFPHATRYTLPHTFRFGHALSIAASQLITHNKNRNPKISISNEKAPLTRIHCLPLTLGLADLGEHVAQQLTAGVALQDIAVLVRTYDLSVTLELDLHQRGIPYHVYGRPPLMRIPEISALLGVLQLASGRWRSLEGDQLRYVIKSLLYRPTLYLDKAALNRVIELVVHHPERLVEAIRSTITPQTKDFQANQIRDRADLLEILATSTAPHEKVITVLDRYLLATEFERNIEKQSPTLDQATAVMANVQAFRTIASRHEGTIDEFLDSLDPLIDSSAVEPPTTAHVWISSIHRAKGAQWSRVFVPGLVRGGFPRDRLSNEEIEAERRLFYVAITRAVDEVFIAHPSDPEFQRILETATPTDPDPAISSVSCFLWEMDIALARHAGAAIEEKRFEAPGEIERPQIANAYFATFPFSQDWHYVQRPQASIAANTHQGILGAEAGTKVIHAVFGTGTIEKWIDDRVLRVIFDDGDTRLLVASMAPMETALM</sequence>
<dbReference type="Gene3D" id="1.10.10.160">
    <property type="match status" value="1"/>
</dbReference>
<dbReference type="InterPro" id="IPR027417">
    <property type="entry name" value="P-loop_NTPase"/>
</dbReference>
<keyword evidence="5 12" id="KW-0067">ATP-binding</keyword>
<protein>
    <recommendedName>
        <fullName evidence="9">DNA 3'-5' helicase</fullName>
        <ecNumber evidence="9">5.6.2.4</ecNumber>
    </recommendedName>
    <alternativeName>
        <fullName evidence="10">DNA 3'-5' helicase II</fullName>
    </alternativeName>
</protein>
<accession>A0A6J4DX31</accession>
<comment type="caution">
    <text evidence="12">Lacks conserved residue(s) required for the propagation of feature annotation.</text>
</comment>
<evidence type="ECO:0000256" key="3">
    <source>
        <dbReference type="ARBA" id="ARBA00022801"/>
    </source>
</evidence>
<evidence type="ECO:0000256" key="7">
    <source>
        <dbReference type="ARBA" id="ARBA00023235"/>
    </source>
</evidence>
<evidence type="ECO:0000313" key="15">
    <source>
        <dbReference type="EMBL" id="BCG22103.1"/>
    </source>
</evidence>
<dbReference type="Pfam" id="PF00580">
    <property type="entry name" value="UvrD-helicase"/>
    <property type="match status" value="1"/>
</dbReference>
<dbReference type="PROSITE" id="PS51198">
    <property type="entry name" value="UVRD_HELICASE_ATP_BIND"/>
    <property type="match status" value="1"/>
</dbReference>
<evidence type="ECO:0000256" key="10">
    <source>
        <dbReference type="ARBA" id="ARBA00034923"/>
    </source>
</evidence>
<dbReference type="AlphaFoldDB" id="A0A6J4DX31"/>
<keyword evidence="2 12" id="KW-0547">Nucleotide-binding</keyword>
<evidence type="ECO:0000256" key="4">
    <source>
        <dbReference type="ARBA" id="ARBA00022806"/>
    </source>
</evidence>
<keyword evidence="6" id="KW-0238">DNA-binding</keyword>
<dbReference type="Gene3D" id="1.10.486.10">
    <property type="entry name" value="PCRA, domain 4"/>
    <property type="match status" value="1"/>
</dbReference>
<dbReference type="GO" id="GO:0016787">
    <property type="term" value="F:hydrolase activity"/>
    <property type="evidence" value="ECO:0007669"/>
    <property type="project" value="UniProtKB-UniRule"/>
</dbReference>
<dbReference type="Proteomes" id="UP000509383">
    <property type="component" value="Chromosome"/>
</dbReference>
<gene>
    <name evidence="15" type="ORF">TUM18999_02940</name>
</gene>
<evidence type="ECO:0000256" key="5">
    <source>
        <dbReference type="ARBA" id="ARBA00022840"/>
    </source>
</evidence>
<feature type="domain" description="UvrD-like helicase C-terminal" evidence="14">
    <location>
        <begin position="205"/>
        <end position="482"/>
    </location>
</feature>
<evidence type="ECO:0000256" key="8">
    <source>
        <dbReference type="ARBA" id="ARBA00034617"/>
    </source>
</evidence>
<keyword evidence="3 12" id="KW-0378">Hydrolase</keyword>
<feature type="domain" description="UvrD-like helicase ATP-binding" evidence="13">
    <location>
        <begin position="1"/>
        <end position="204"/>
    </location>
</feature>
<dbReference type="EMBL" id="AP023189">
    <property type="protein sequence ID" value="BCG22103.1"/>
    <property type="molecule type" value="Genomic_DNA"/>
</dbReference>
<organism evidence="15 16">
    <name type="scientific">Pseudomonas tohonis</name>
    <dbReference type="NCBI Taxonomy" id="2725477"/>
    <lineage>
        <taxon>Bacteria</taxon>
        <taxon>Pseudomonadati</taxon>
        <taxon>Pseudomonadota</taxon>
        <taxon>Gammaproteobacteria</taxon>
        <taxon>Pseudomonadales</taxon>
        <taxon>Pseudomonadaceae</taxon>
        <taxon>Pseudomonas</taxon>
    </lineage>
</organism>
<evidence type="ECO:0000256" key="12">
    <source>
        <dbReference type="PROSITE-ProRule" id="PRU00560"/>
    </source>
</evidence>
<dbReference type="InterPro" id="IPR000212">
    <property type="entry name" value="DNA_helicase_UvrD/REP"/>
</dbReference>
<dbReference type="PANTHER" id="PTHR11070">
    <property type="entry name" value="UVRD / RECB / PCRA DNA HELICASE FAMILY MEMBER"/>
    <property type="match status" value="1"/>
</dbReference>
<evidence type="ECO:0000256" key="6">
    <source>
        <dbReference type="ARBA" id="ARBA00023125"/>
    </source>
</evidence>
<dbReference type="GO" id="GO:0005524">
    <property type="term" value="F:ATP binding"/>
    <property type="evidence" value="ECO:0007669"/>
    <property type="project" value="UniProtKB-UniRule"/>
</dbReference>
<dbReference type="EC" id="5.6.2.4" evidence="9"/>
<dbReference type="GO" id="GO:0043138">
    <property type="term" value="F:3'-5' DNA helicase activity"/>
    <property type="evidence" value="ECO:0007669"/>
    <property type="project" value="UniProtKB-EC"/>
</dbReference>
<name>A0A6J4DX31_9PSED</name>
<comment type="similarity">
    <text evidence="1">Belongs to the helicase family. UvrD subfamily.</text>
</comment>
<dbReference type="Gene3D" id="3.40.50.300">
    <property type="entry name" value="P-loop containing nucleotide triphosphate hydrolases"/>
    <property type="match status" value="2"/>
</dbReference>
<evidence type="ECO:0000256" key="1">
    <source>
        <dbReference type="ARBA" id="ARBA00009922"/>
    </source>
</evidence>
<dbReference type="GO" id="GO:0003677">
    <property type="term" value="F:DNA binding"/>
    <property type="evidence" value="ECO:0007669"/>
    <property type="project" value="UniProtKB-KW"/>
</dbReference>
<dbReference type="PROSITE" id="PS51217">
    <property type="entry name" value="UVRD_HELICASE_CTER"/>
    <property type="match status" value="1"/>
</dbReference>
<dbReference type="SUPFAM" id="SSF52540">
    <property type="entry name" value="P-loop containing nucleoside triphosphate hydrolases"/>
    <property type="match status" value="1"/>
</dbReference>
<proteinExistence type="inferred from homology"/>